<feature type="compositionally biased region" description="Basic residues" evidence="1">
    <location>
        <begin position="192"/>
        <end position="212"/>
    </location>
</feature>
<organism evidence="2 3">
    <name type="scientific">Porphyra umbilicalis</name>
    <name type="common">Purple laver</name>
    <name type="synonym">Red alga</name>
    <dbReference type="NCBI Taxonomy" id="2786"/>
    <lineage>
        <taxon>Eukaryota</taxon>
        <taxon>Rhodophyta</taxon>
        <taxon>Bangiophyceae</taxon>
        <taxon>Bangiales</taxon>
        <taxon>Bangiaceae</taxon>
        <taxon>Porphyra</taxon>
    </lineage>
</organism>
<feature type="compositionally biased region" description="Basic residues" evidence="1">
    <location>
        <begin position="115"/>
        <end position="128"/>
    </location>
</feature>
<evidence type="ECO:0000313" key="2">
    <source>
        <dbReference type="EMBL" id="OSX75936.1"/>
    </source>
</evidence>
<feature type="region of interest" description="Disordered" evidence="1">
    <location>
        <begin position="192"/>
        <end position="233"/>
    </location>
</feature>
<keyword evidence="3" id="KW-1185">Reference proteome</keyword>
<dbReference type="Proteomes" id="UP000218209">
    <property type="component" value="Unassembled WGS sequence"/>
</dbReference>
<proteinExistence type="predicted"/>
<evidence type="ECO:0000256" key="1">
    <source>
        <dbReference type="SAM" id="MobiDB-lite"/>
    </source>
</evidence>
<accession>A0A1X6P596</accession>
<sequence length="263" mass="29212">MRGGGGGGVGRRGGGGGRGGNRLVSCGCCFSAGHPPLAALVCWPRLWSFFRFFLFTRKAHGAPFITCHSSADGGLWPPRAAATHANLFCVAATVCTSAPSPTSPAAHSPPSSCSLRRRPQVGPRRRQAHLVSRGRVTTRLLLRPRTSATTPITRVLLRIKRRRLLLQRRRRRLLRWRRRRRRRRWRGWRRRRPGCRRGRQRSPPRGRRKRPKLVGARHGTKDRRGVEVGRRPRPVCPLPDPAVPAPVMAAAVVGALVQARAAG</sequence>
<feature type="compositionally biased region" description="Low complexity" evidence="1">
    <location>
        <begin position="100"/>
        <end position="114"/>
    </location>
</feature>
<gene>
    <name evidence="2" type="ORF">BU14_0216s0027</name>
</gene>
<feature type="region of interest" description="Disordered" evidence="1">
    <location>
        <begin position="100"/>
        <end position="128"/>
    </location>
</feature>
<dbReference type="EMBL" id="KV918886">
    <property type="protein sequence ID" value="OSX75936.1"/>
    <property type="molecule type" value="Genomic_DNA"/>
</dbReference>
<dbReference type="AlphaFoldDB" id="A0A1X6P596"/>
<protein>
    <submittedName>
        <fullName evidence="2">Uncharacterized protein</fullName>
    </submittedName>
</protein>
<evidence type="ECO:0000313" key="3">
    <source>
        <dbReference type="Proteomes" id="UP000218209"/>
    </source>
</evidence>
<name>A0A1X6P596_PORUM</name>
<reference evidence="2 3" key="1">
    <citation type="submission" date="2017-03" db="EMBL/GenBank/DDBJ databases">
        <title>WGS assembly of Porphyra umbilicalis.</title>
        <authorList>
            <person name="Brawley S.H."/>
            <person name="Blouin N.A."/>
            <person name="Ficko-Blean E."/>
            <person name="Wheeler G.L."/>
            <person name="Lohr M."/>
            <person name="Goodson H.V."/>
            <person name="Jenkins J.W."/>
            <person name="Blaby-Haas C.E."/>
            <person name="Helliwell K.E."/>
            <person name="Chan C."/>
            <person name="Marriage T."/>
            <person name="Bhattacharya D."/>
            <person name="Klein A.S."/>
            <person name="Badis Y."/>
            <person name="Brodie J."/>
            <person name="Cao Y."/>
            <person name="Collen J."/>
            <person name="Dittami S.M."/>
            <person name="Gachon C.M."/>
            <person name="Green B.R."/>
            <person name="Karpowicz S."/>
            <person name="Kim J.W."/>
            <person name="Kudahl U."/>
            <person name="Lin S."/>
            <person name="Michel G."/>
            <person name="Mittag M."/>
            <person name="Olson B.J."/>
            <person name="Pangilinan J."/>
            <person name="Peng Y."/>
            <person name="Qiu H."/>
            <person name="Shu S."/>
            <person name="Singer J.T."/>
            <person name="Smith A.G."/>
            <person name="Sprecher B.N."/>
            <person name="Wagner V."/>
            <person name="Wang W."/>
            <person name="Wang Z.-Y."/>
            <person name="Yan J."/>
            <person name="Yarish C."/>
            <person name="Zoeuner-Riek S."/>
            <person name="Zhuang Y."/>
            <person name="Zou Y."/>
            <person name="Lindquist E.A."/>
            <person name="Grimwood J."/>
            <person name="Barry K."/>
            <person name="Rokhsar D.S."/>
            <person name="Schmutz J."/>
            <person name="Stiller J.W."/>
            <person name="Grossman A.R."/>
            <person name="Prochnik S.E."/>
        </authorList>
    </citation>
    <scope>NUCLEOTIDE SEQUENCE [LARGE SCALE GENOMIC DNA]</scope>
    <source>
        <strain evidence="2">4086291</strain>
    </source>
</reference>